<reference evidence="2 4" key="1">
    <citation type="submission" date="2019-02" db="EMBL/GenBank/DDBJ databases">
        <title>Use of ANI for Rapid Identification of Enteric Bacteria.</title>
        <authorList>
            <person name="Pruckler J."/>
            <person name="Lane C."/>
            <person name="Aubert R."/>
        </authorList>
    </citation>
    <scope>NUCLEOTIDE SEQUENCE [LARGE SCALE GENOMIC DNA]</scope>
    <source>
        <strain evidence="2 4">2014D-0083</strain>
    </source>
</reference>
<dbReference type="EMBL" id="CP037746">
    <property type="protein sequence ID" value="QBL14058.1"/>
    <property type="molecule type" value="Genomic_DNA"/>
</dbReference>
<dbReference type="Proteomes" id="UP000321325">
    <property type="component" value="Unassembled WGS sequence"/>
</dbReference>
<dbReference type="AlphaFoldDB" id="A0AAE5YJD5"/>
<keyword evidence="1" id="KW-0812">Transmembrane</keyword>
<evidence type="ECO:0000313" key="4">
    <source>
        <dbReference type="Proteomes" id="UP000293421"/>
    </source>
</evidence>
<evidence type="ECO:0008006" key="6">
    <source>
        <dbReference type="Google" id="ProtNLM"/>
    </source>
</evidence>
<dbReference type="EMBL" id="VRMB01000027">
    <property type="protein sequence ID" value="TXK68170.1"/>
    <property type="molecule type" value="Genomic_DNA"/>
</dbReference>
<evidence type="ECO:0000313" key="5">
    <source>
        <dbReference type="Proteomes" id="UP000321325"/>
    </source>
</evidence>
<evidence type="ECO:0000313" key="3">
    <source>
        <dbReference type="EMBL" id="TXK68170.1"/>
    </source>
</evidence>
<feature type="transmembrane region" description="Helical" evidence="1">
    <location>
        <begin position="45"/>
        <end position="67"/>
    </location>
</feature>
<evidence type="ECO:0000313" key="2">
    <source>
        <dbReference type="EMBL" id="QBL14058.1"/>
    </source>
</evidence>
<accession>A0AAE5YJD5</accession>
<keyword evidence="1" id="KW-0472">Membrane</keyword>
<protein>
    <recommendedName>
        <fullName evidence="6">LapA family protein</fullName>
    </recommendedName>
</protein>
<dbReference type="RefSeq" id="WP_039665051.1">
    <property type="nucleotide sequence ID" value="NZ_CP037746.1"/>
</dbReference>
<dbReference type="GeneID" id="66286916"/>
<organism evidence="2 4">
    <name type="scientific">Campylobacter volucris</name>
    <dbReference type="NCBI Taxonomy" id="1031542"/>
    <lineage>
        <taxon>Bacteria</taxon>
        <taxon>Pseudomonadati</taxon>
        <taxon>Campylobacterota</taxon>
        <taxon>Epsilonproteobacteria</taxon>
        <taxon>Campylobacterales</taxon>
        <taxon>Campylobacteraceae</taxon>
        <taxon>Campylobacter</taxon>
    </lineage>
</organism>
<sequence length="327" mass="38806">MKVKLFFFASLIYLLIIAALAYNLNLGDYTFTLSTFELTLPISIWIILPAFILMILALLHMSFYGFLKHLQFKNLIKDSKNYENLIENLLLKKNAKVKFKTQEFQDIEKITKTLVFKEKVQNEKIDIIIDILNEIYNGSFVDLKKYKLDYNNEIFILNEKNHFSKDYDYAFSYLKNKEKLNNDLDISAYKEILKQAPYGKIKSLKIQKTQEDILTLFQRYELGNLELSLAEIEILLSMNEINEQIFLQSAKILCKKIEPQNLIVLFKKIKDTHAQAFRAYYYILAEFGMYEELMSELGNDQQEFKDFRLVLFLKEHNKKFDLDKMIQ</sequence>
<dbReference type="Proteomes" id="UP000293421">
    <property type="component" value="Chromosome"/>
</dbReference>
<evidence type="ECO:0000256" key="1">
    <source>
        <dbReference type="SAM" id="Phobius"/>
    </source>
</evidence>
<reference evidence="3 5" key="2">
    <citation type="submission" date="2019-08" db="EMBL/GenBank/DDBJ databases">
        <title>Rapid identification of Enteric Bacteria from Whole Genome Sequences (WGS) using Average Nucleotide Identity (ANI).</title>
        <authorList>
            <person name="Lane C."/>
        </authorList>
    </citation>
    <scope>NUCLEOTIDE SEQUENCE [LARGE SCALE GENOMIC DNA]</scope>
    <source>
        <strain evidence="3 5">2010D-8464</strain>
    </source>
</reference>
<keyword evidence="5" id="KW-1185">Reference proteome</keyword>
<proteinExistence type="predicted"/>
<gene>
    <name evidence="2" type="ORF">A9460_06960</name>
    <name evidence="3" type="ORF">FVD15_05435</name>
</gene>
<name>A0AAE5YJD5_9BACT</name>
<keyword evidence="1" id="KW-1133">Transmembrane helix</keyword>